<dbReference type="Proteomes" id="UP001642360">
    <property type="component" value="Unassembled WGS sequence"/>
</dbReference>
<dbReference type="EMBL" id="CAUOFW020009724">
    <property type="protein sequence ID" value="CAK9186944.1"/>
    <property type="molecule type" value="Genomic_DNA"/>
</dbReference>
<comment type="caution">
    <text evidence="1">The sequence shown here is derived from an EMBL/GenBank/DDBJ whole genome shotgun (WGS) entry which is preliminary data.</text>
</comment>
<reference evidence="1 2" key="1">
    <citation type="submission" date="2024-02" db="EMBL/GenBank/DDBJ databases">
        <authorList>
            <person name="Vignale AGUSTIN F."/>
            <person name="Sosa J E."/>
            <person name="Modenutti C."/>
        </authorList>
    </citation>
    <scope>NUCLEOTIDE SEQUENCE [LARGE SCALE GENOMIC DNA]</scope>
</reference>
<keyword evidence="2" id="KW-1185">Reference proteome</keyword>
<sequence length="95" mass="10123">ERGNKEWVTEGVGVLKRNGAAMDERLAVIDKAIVEAEALEDLRVDEAGGAERATVEVDAGDVTAGGAHVRDLHRICGYAVGKGRCGALVYNDIRF</sequence>
<evidence type="ECO:0000313" key="2">
    <source>
        <dbReference type="Proteomes" id="UP001642360"/>
    </source>
</evidence>
<accession>A0ABC8V106</accession>
<proteinExistence type="predicted"/>
<dbReference type="AlphaFoldDB" id="A0ABC8V106"/>
<protein>
    <submittedName>
        <fullName evidence="1">Uncharacterized protein</fullName>
    </submittedName>
</protein>
<name>A0ABC8V106_9AQUA</name>
<evidence type="ECO:0000313" key="1">
    <source>
        <dbReference type="EMBL" id="CAK9186944.1"/>
    </source>
</evidence>
<gene>
    <name evidence="1" type="ORF">ILEXP_LOCUS57444</name>
</gene>
<feature type="non-terminal residue" evidence="1">
    <location>
        <position position="1"/>
    </location>
</feature>
<organism evidence="1 2">
    <name type="scientific">Ilex paraguariensis</name>
    <name type="common">yerba mate</name>
    <dbReference type="NCBI Taxonomy" id="185542"/>
    <lineage>
        <taxon>Eukaryota</taxon>
        <taxon>Viridiplantae</taxon>
        <taxon>Streptophyta</taxon>
        <taxon>Embryophyta</taxon>
        <taxon>Tracheophyta</taxon>
        <taxon>Spermatophyta</taxon>
        <taxon>Magnoliopsida</taxon>
        <taxon>eudicotyledons</taxon>
        <taxon>Gunneridae</taxon>
        <taxon>Pentapetalae</taxon>
        <taxon>asterids</taxon>
        <taxon>campanulids</taxon>
        <taxon>Aquifoliales</taxon>
        <taxon>Aquifoliaceae</taxon>
        <taxon>Ilex</taxon>
    </lineage>
</organism>